<dbReference type="PROSITE" id="PS50222">
    <property type="entry name" value="EF_HAND_2"/>
    <property type="match status" value="1"/>
</dbReference>
<keyword evidence="3" id="KW-1185">Reference proteome</keyword>
<feature type="region of interest" description="Disordered" evidence="1">
    <location>
        <begin position="84"/>
        <end position="253"/>
    </location>
</feature>
<accession>A0A3Q7PP76</accession>
<feature type="domain" description="EF-hand" evidence="2">
    <location>
        <begin position="36"/>
        <end position="71"/>
    </location>
</feature>
<sequence length="326" mass="32409">MAETPTPMARPGKPGAGEAQEEKEVEEGSAGRPRAEVLEQAQELFLLCDKDAKGFITRHDLQAASGEDALDPAAARATRAAGLLRGRSDARVGLLGGGGPRAGQPGADAAAAGERAREGSAVSVRGDGAAASRAAPASAESGPPPGGAQRPPGAGAAEPRAGTGARGPATAGVGTAAADPGQGAARGAGAERAAVASQRGAENSAGGGAGAAPETGGRCAGPPGANPTRGGRSLEEHAKREAQPPATTGAPQECCLLRPLRARGLPFPRELNTRLRDQRDACEAKRLGSGRRKALAVARLPGPTCCCCCSWARPPRRGSGHLPSAR</sequence>
<dbReference type="Proteomes" id="UP000286641">
    <property type="component" value="Unplaced"/>
</dbReference>
<feature type="region of interest" description="Disordered" evidence="1">
    <location>
        <begin position="1"/>
        <end position="36"/>
    </location>
</feature>
<dbReference type="GO" id="GO:0005509">
    <property type="term" value="F:calcium ion binding"/>
    <property type="evidence" value="ECO:0007669"/>
    <property type="project" value="InterPro"/>
</dbReference>
<dbReference type="CTD" id="283229"/>
<protein>
    <submittedName>
        <fullName evidence="4">EF-hand calcium-binding domain-containing protein 4A isoform X4</fullName>
    </submittedName>
</protein>
<reference evidence="4" key="2">
    <citation type="submission" date="2025-08" db="UniProtKB">
        <authorList>
            <consortium name="RefSeq"/>
        </authorList>
    </citation>
    <scope>IDENTIFICATION</scope>
    <source>
        <tissue evidence="4">Blood</tissue>
    </source>
</reference>
<evidence type="ECO:0000313" key="3">
    <source>
        <dbReference type="Proteomes" id="UP000286641"/>
    </source>
</evidence>
<proteinExistence type="predicted"/>
<dbReference type="AlphaFoldDB" id="A0A3Q7PP76"/>
<dbReference type="RefSeq" id="XP_025717811.1">
    <property type="nucleotide sequence ID" value="XM_025862026.1"/>
</dbReference>
<evidence type="ECO:0000313" key="4">
    <source>
        <dbReference type="RefSeq" id="XP_025717811.1"/>
    </source>
</evidence>
<feature type="compositionally biased region" description="Low complexity" evidence="1">
    <location>
        <begin position="102"/>
        <end position="113"/>
    </location>
</feature>
<feature type="compositionally biased region" description="Low complexity" evidence="1">
    <location>
        <begin position="128"/>
        <end position="204"/>
    </location>
</feature>
<evidence type="ECO:0000256" key="1">
    <source>
        <dbReference type="SAM" id="MobiDB-lite"/>
    </source>
</evidence>
<name>A0A3Q7PP76_CALUR</name>
<dbReference type="InterPro" id="IPR002048">
    <property type="entry name" value="EF_hand_dom"/>
</dbReference>
<reference key="1">
    <citation type="submission" date="2019-01" db="UniProtKB">
        <authorList>
            <consortium name="RefSeq"/>
        </authorList>
    </citation>
    <scope>IDENTIFICATION</scope>
</reference>
<gene>
    <name evidence="4" type="primary">CRACR2B</name>
</gene>
<organism evidence="3 4">
    <name type="scientific">Callorhinus ursinus</name>
    <name type="common">Northern fur seal</name>
    <dbReference type="NCBI Taxonomy" id="34884"/>
    <lineage>
        <taxon>Eukaryota</taxon>
        <taxon>Metazoa</taxon>
        <taxon>Chordata</taxon>
        <taxon>Craniata</taxon>
        <taxon>Vertebrata</taxon>
        <taxon>Euteleostomi</taxon>
        <taxon>Mammalia</taxon>
        <taxon>Eutheria</taxon>
        <taxon>Laurasiatheria</taxon>
        <taxon>Carnivora</taxon>
        <taxon>Caniformia</taxon>
        <taxon>Pinnipedia</taxon>
        <taxon>Otariidae</taxon>
        <taxon>Callorhinus</taxon>
    </lineage>
</organism>
<evidence type="ECO:0000259" key="2">
    <source>
        <dbReference type="PROSITE" id="PS50222"/>
    </source>
</evidence>
<feature type="compositionally biased region" description="Basic and acidic residues" evidence="1">
    <location>
        <begin position="232"/>
        <end position="242"/>
    </location>
</feature>